<name>A0A7J7F1N7_DICBM</name>
<gene>
    <name evidence="2" type="ORF">HPG69_012875</name>
</gene>
<feature type="transmembrane region" description="Helical" evidence="1">
    <location>
        <begin position="139"/>
        <end position="158"/>
    </location>
</feature>
<dbReference type="Proteomes" id="UP000551758">
    <property type="component" value="Unassembled WGS sequence"/>
</dbReference>
<comment type="caution">
    <text evidence="2">The sequence shown here is derived from an EMBL/GenBank/DDBJ whole genome shotgun (WGS) entry which is preliminary data.</text>
</comment>
<dbReference type="AlphaFoldDB" id="A0A7J7F1N7"/>
<feature type="transmembrane region" description="Helical" evidence="1">
    <location>
        <begin position="67"/>
        <end position="88"/>
    </location>
</feature>
<reference evidence="2 3" key="1">
    <citation type="journal article" date="2020" name="Mol. Biol. Evol.">
        <title>Interspecific Gene Flow and the Evolution of Specialization in Black and White Rhinoceros.</title>
        <authorList>
            <person name="Moodley Y."/>
            <person name="Westbury M.V."/>
            <person name="Russo I.M."/>
            <person name="Gopalakrishnan S."/>
            <person name="Rakotoarivelo A."/>
            <person name="Olsen R.A."/>
            <person name="Prost S."/>
            <person name="Tunstall T."/>
            <person name="Ryder O.A."/>
            <person name="Dalen L."/>
            <person name="Bruford M.W."/>
        </authorList>
    </citation>
    <scope>NUCLEOTIDE SEQUENCE [LARGE SCALE GENOMIC DNA]</scope>
    <source>
        <strain evidence="2">SBR-YM</strain>
        <tissue evidence="2">Skin</tissue>
    </source>
</reference>
<keyword evidence="3" id="KW-1185">Reference proteome</keyword>
<evidence type="ECO:0000313" key="2">
    <source>
        <dbReference type="EMBL" id="KAF5921704.1"/>
    </source>
</evidence>
<evidence type="ECO:0000313" key="3">
    <source>
        <dbReference type="Proteomes" id="UP000551758"/>
    </source>
</evidence>
<dbReference type="Gene3D" id="6.20.400.20">
    <property type="match status" value="1"/>
</dbReference>
<accession>A0A7J7F1N7</accession>
<organism evidence="2 3">
    <name type="scientific">Diceros bicornis minor</name>
    <name type="common">South-central black rhinoceros</name>
    <dbReference type="NCBI Taxonomy" id="77932"/>
    <lineage>
        <taxon>Eukaryota</taxon>
        <taxon>Metazoa</taxon>
        <taxon>Chordata</taxon>
        <taxon>Craniata</taxon>
        <taxon>Vertebrata</taxon>
        <taxon>Euteleostomi</taxon>
        <taxon>Mammalia</taxon>
        <taxon>Eutheria</taxon>
        <taxon>Laurasiatheria</taxon>
        <taxon>Perissodactyla</taxon>
        <taxon>Rhinocerotidae</taxon>
        <taxon>Diceros</taxon>
    </lineage>
</organism>
<keyword evidence="1" id="KW-1133">Transmembrane helix</keyword>
<keyword evidence="1" id="KW-0472">Membrane</keyword>
<proteinExistence type="predicted"/>
<dbReference type="EMBL" id="JACDTQ010001582">
    <property type="protein sequence ID" value="KAF5921704.1"/>
    <property type="molecule type" value="Genomic_DNA"/>
</dbReference>
<evidence type="ECO:0000256" key="1">
    <source>
        <dbReference type="SAM" id="Phobius"/>
    </source>
</evidence>
<sequence>MEMTTITCEAEDSEFERVLRKVAQLLRGPSTMMEFLALAMIRGTQTLKGRVYESYAKATERGDISQIMMTLLWFQTSECVLIFISILVDPSSGSLKMANHTSTEDDYDVLIEDDLKNNEIEQCNQYDNKILSTQLVPPLYTMVFILGLLDNLLAVLILHTGRKGEVLNFVNLRCTPCYIDTLVYCNMIANVTVKSRWGVVMDEEVAWRQIAANAGAGTPQRGVTLMPVREVRRVGLTTSGKLEHHRAVAFPSKVTPHCWGGGLQVCLLVLPHWSGHRQQLRVHAAPMLPSTQALAPRPPQQRCPCSRAAPGPHLVQWCDGHQRCAPRASPGTGPARQAKAEPTLKEWMEGDTSFLTRGQIHMD</sequence>
<keyword evidence="1" id="KW-0812">Transmembrane</keyword>
<protein>
    <submittedName>
        <fullName evidence="2">Uncharacterized protein</fullName>
    </submittedName>
</protein>